<feature type="region of interest" description="Disordered" evidence="1">
    <location>
        <begin position="144"/>
        <end position="167"/>
    </location>
</feature>
<evidence type="ECO:0000313" key="2">
    <source>
        <dbReference type="EMBL" id="KAF2163945.1"/>
    </source>
</evidence>
<feature type="region of interest" description="Disordered" evidence="1">
    <location>
        <begin position="64"/>
        <end position="101"/>
    </location>
</feature>
<feature type="compositionally biased region" description="Basic and acidic residues" evidence="1">
    <location>
        <begin position="154"/>
        <end position="164"/>
    </location>
</feature>
<dbReference type="EMBL" id="ML993606">
    <property type="protein sequence ID" value="KAF2163945.1"/>
    <property type="molecule type" value="Genomic_DNA"/>
</dbReference>
<dbReference type="Proteomes" id="UP000799537">
    <property type="component" value="Unassembled WGS sequence"/>
</dbReference>
<dbReference type="AlphaFoldDB" id="A0A6A6CA98"/>
<accession>A0A6A6CA98</accession>
<dbReference type="GeneID" id="54566769"/>
<proteinExistence type="predicted"/>
<protein>
    <submittedName>
        <fullName evidence="2">Uncharacterized protein</fullName>
    </submittedName>
</protein>
<keyword evidence="3" id="KW-1185">Reference proteome</keyword>
<evidence type="ECO:0000313" key="3">
    <source>
        <dbReference type="Proteomes" id="UP000799537"/>
    </source>
</evidence>
<reference evidence="2" key="1">
    <citation type="journal article" date="2020" name="Stud. Mycol.">
        <title>101 Dothideomycetes genomes: a test case for predicting lifestyles and emergence of pathogens.</title>
        <authorList>
            <person name="Haridas S."/>
            <person name="Albert R."/>
            <person name="Binder M."/>
            <person name="Bloem J."/>
            <person name="Labutti K."/>
            <person name="Salamov A."/>
            <person name="Andreopoulos B."/>
            <person name="Baker S."/>
            <person name="Barry K."/>
            <person name="Bills G."/>
            <person name="Bluhm B."/>
            <person name="Cannon C."/>
            <person name="Castanera R."/>
            <person name="Culley D."/>
            <person name="Daum C."/>
            <person name="Ezra D."/>
            <person name="Gonzalez J."/>
            <person name="Henrissat B."/>
            <person name="Kuo A."/>
            <person name="Liang C."/>
            <person name="Lipzen A."/>
            <person name="Lutzoni F."/>
            <person name="Magnuson J."/>
            <person name="Mondo S."/>
            <person name="Nolan M."/>
            <person name="Ohm R."/>
            <person name="Pangilinan J."/>
            <person name="Park H.-J."/>
            <person name="Ramirez L."/>
            <person name="Alfaro M."/>
            <person name="Sun H."/>
            <person name="Tritt A."/>
            <person name="Yoshinaga Y."/>
            <person name="Zwiers L.-H."/>
            <person name="Turgeon B."/>
            <person name="Goodwin S."/>
            <person name="Spatafora J."/>
            <person name="Crous P."/>
            <person name="Grigoriev I."/>
        </authorList>
    </citation>
    <scope>NUCLEOTIDE SEQUENCE</scope>
    <source>
        <strain evidence="2">ATCC 36951</strain>
    </source>
</reference>
<gene>
    <name evidence="2" type="ORF">M409DRAFT_57051</name>
</gene>
<evidence type="ECO:0000256" key="1">
    <source>
        <dbReference type="SAM" id="MobiDB-lite"/>
    </source>
</evidence>
<feature type="compositionally biased region" description="Basic residues" evidence="1">
    <location>
        <begin position="86"/>
        <end position="95"/>
    </location>
</feature>
<organism evidence="2 3">
    <name type="scientific">Zasmidium cellare ATCC 36951</name>
    <dbReference type="NCBI Taxonomy" id="1080233"/>
    <lineage>
        <taxon>Eukaryota</taxon>
        <taxon>Fungi</taxon>
        <taxon>Dikarya</taxon>
        <taxon>Ascomycota</taxon>
        <taxon>Pezizomycotina</taxon>
        <taxon>Dothideomycetes</taxon>
        <taxon>Dothideomycetidae</taxon>
        <taxon>Mycosphaerellales</taxon>
        <taxon>Mycosphaerellaceae</taxon>
        <taxon>Zasmidium</taxon>
    </lineage>
</organism>
<name>A0A6A6CA98_ZASCE</name>
<sequence length="224" mass="24800">MDPDTCGHSGAVGPTRRGAMCEVPNRRQCDCQLHVSSAEGLTEVCSLQARRSWQRYRRHARGRLSPDATLKRPDNDAVGRISRTAGRSKRARRRREPAPAPCVDDESLLAVCSTHKTTAAHLTTARITPIMPLFVRRRLANQQLPGSAGPATADGDHPSSERTTSRCHHRLFRPYRTRRLSDRSAATPSMQGLHHTAAPTCRTLPGASTARGHRRLHALLWSRC</sequence>
<dbReference type="RefSeq" id="XP_033664834.1">
    <property type="nucleotide sequence ID" value="XM_033813497.1"/>
</dbReference>